<evidence type="ECO:0000313" key="1">
    <source>
        <dbReference type="EMBL" id="MCU6697583.1"/>
    </source>
</evidence>
<proteinExistence type="predicted"/>
<dbReference type="RefSeq" id="WP_262670834.1">
    <property type="nucleotide sequence ID" value="NZ_JAOQKC010000016.1"/>
</dbReference>
<keyword evidence="2" id="KW-1185">Reference proteome</keyword>
<protein>
    <recommendedName>
        <fullName evidence="3">Amidohydrolase</fullName>
    </recommendedName>
</protein>
<accession>A0ABT2RZ94</accession>
<organism evidence="1 2">
    <name type="scientific">Laedolimicola ammoniilytica</name>
    <dbReference type="NCBI Taxonomy" id="2981771"/>
    <lineage>
        <taxon>Bacteria</taxon>
        <taxon>Bacillati</taxon>
        <taxon>Bacillota</taxon>
        <taxon>Clostridia</taxon>
        <taxon>Lachnospirales</taxon>
        <taxon>Lachnospiraceae</taxon>
        <taxon>Laedolimicola</taxon>
    </lineage>
</organism>
<reference evidence="1 2" key="1">
    <citation type="journal article" date="2021" name="ISME Commun">
        <title>Automated analysis of genomic sequences facilitates high-throughput and comprehensive description of bacteria.</title>
        <authorList>
            <person name="Hitch T.C.A."/>
        </authorList>
    </citation>
    <scope>NUCLEOTIDE SEQUENCE [LARGE SCALE GENOMIC DNA]</scope>
    <source>
        <strain evidence="1 2">Sanger_04</strain>
    </source>
</reference>
<dbReference type="EMBL" id="JAOQKC010000016">
    <property type="protein sequence ID" value="MCU6697583.1"/>
    <property type="molecule type" value="Genomic_DNA"/>
</dbReference>
<dbReference type="Gene3D" id="3.40.630.10">
    <property type="entry name" value="Zn peptidases"/>
    <property type="match status" value="1"/>
</dbReference>
<dbReference type="Proteomes" id="UP001652461">
    <property type="component" value="Unassembled WGS sequence"/>
</dbReference>
<sequence length="44" mass="5107">MIGAYNPEKGCTYPQHHECYQIDESILKRGVAMYVQMAVDFLKQ</sequence>
<evidence type="ECO:0000313" key="2">
    <source>
        <dbReference type="Proteomes" id="UP001652461"/>
    </source>
</evidence>
<evidence type="ECO:0008006" key="3">
    <source>
        <dbReference type="Google" id="ProtNLM"/>
    </source>
</evidence>
<gene>
    <name evidence="1" type="ORF">OCV63_11875</name>
</gene>
<name>A0ABT2RZ94_9FIRM</name>
<comment type="caution">
    <text evidence="1">The sequence shown here is derived from an EMBL/GenBank/DDBJ whole genome shotgun (WGS) entry which is preliminary data.</text>
</comment>